<evidence type="ECO:0000259" key="8">
    <source>
        <dbReference type="PROSITE" id="PS50850"/>
    </source>
</evidence>
<dbReference type="RefSeq" id="XP_067485878.1">
    <property type="nucleotide sequence ID" value="XM_067637939.1"/>
</dbReference>
<feature type="compositionally biased region" description="Basic and acidic residues" evidence="6">
    <location>
        <begin position="13"/>
        <end position="28"/>
    </location>
</feature>
<dbReference type="Gene3D" id="1.20.1250.20">
    <property type="entry name" value="MFS general substrate transporter like domains"/>
    <property type="match status" value="1"/>
</dbReference>
<feature type="region of interest" description="Disordered" evidence="6">
    <location>
        <begin position="1"/>
        <end position="28"/>
    </location>
</feature>
<dbReference type="AlphaFoldDB" id="A0A436ZN63"/>
<comment type="subcellular location">
    <subcellularLocation>
        <location evidence="1">Membrane</location>
        <topology evidence="1">Multi-pass membrane protein</topology>
    </subcellularLocation>
</comment>
<dbReference type="InterPro" id="IPR020846">
    <property type="entry name" value="MFS_dom"/>
</dbReference>
<keyword evidence="10" id="KW-1185">Reference proteome</keyword>
<dbReference type="GO" id="GO:0005886">
    <property type="term" value="C:plasma membrane"/>
    <property type="evidence" value="ECO:0007669"/>
    <property type="project" value="TreeGrafter"/>
</dbReference>
<feature type="transmembrane region" description="Helical" evidence="7">
    <location>
        <begin position="205"/>
        <end position="225"/>
    </location>
</feature>
<evidence type="ECO:0000256" key="3">
    <source>
        <dbReference type="ARBA" id="ARBA00022692"/>
    </source>
</evidence>
<keyword evidence="3 7" id="KW-0812">Transmembrane</keyword>
<dbReference type="Gene3D" id="1.20.1720.10">
    <property type="entry name" value="Multidrug resistance protein D"/>
    <property type="match status" value="1"/>
</dbReference>
<feature type="transmembrane region" description="Helical" evidence="7">
    <location>
        <begin position="50"/>
        <end position="74"/>
    </location>
</feature>
<proteinExistence type="predicted"/>
<sequence>MAVATYHQNAEIEQDKREEAGQDRIPTESIKDAPVAEKPYSVFTSAQKKWIVFLLTLSAFFSPFSSTVYLPALLPVQQELGITTTQVNLSLTTYLIFQAIAPTLSGELSDTLGRRPVYLLTFIIYVAACAGLAVQKSLAALLILRMLQSSGSSGTVAIAFGTLADFTTPAERGSYMGFMNSFPLSSPALGPVIGGAIAEAAGWRWIFWFLVIFASLALALMFLAFPETNRKVVGDGSIRPPALNRVILEKLVSPKESWASRDGGASNGRKRTLRDMVPNPFRSVLIIFNKDVSIILLVMSIFYAAFYAVMASIPKLFSEIYGYNELQVGLCYLAFGTGGILSSIVTGKIIDRDFRSVADKSGIKVDRKKLEDMSKFPLEKARLKSIWYAMGLCIAAVISYGWALSRKPHVAAPLVLQFIIGASNVSVMNIISVFLVDLYPAAPATATASGNLCRCMVGAVSTSVIEIMITKLGVGWTFTFWGLICLFCFPLLEMERRWGHKWRLARFEVLVKKQEQEKLKNEANGGA</sequence>
<dbReference type="InterPro" id="IPR036259">
    <property type="entry name" value="MFS_trans_sf"/>
</dbReference>
<dbReference type="FunFam" id="1.20.1720.10:FF:000009">
    <property type="entry name" value="MFS multidrug transporter"/>
    <property type="match status" value="1"/>
</dbReference>
<dbReference type="PANTHER" id="PTHR23502:SF51">
    <property type="entry name" value="QUINIDINE RESISTANCE PROTEIN 1-RELATED"/>
    <property type="match status" value="1"/>
</dbReference>
<dbReference type="VEuPathDB" id="FungiDB:DFL_008233"/>
<evidence type="ECO:0000256" key="7">
    <source>
        <dbReference type="SAM" id="Phobius"/>
    </source>
</evidence>
<evidence type="ECO:0000256" key="2">
    <source>
        <dbReference type="ARBA" id="ARBA00022448"/>
    </source>
</evidence>
<feature type="transmembrane region" description="Helical" evidence="7">
    <location>
        <begin position="292"/>
        <end position="314"/>
    </location>
</feature>
<dbReference type="InterPro" id="IPR011701">
    <property type="entry name" value="MFS"/>
</dbReference>
<organism evidence="9 10">
    <name type="scientific">Arthrobotrys flagrans</name>
    <name type="common">Nematode-trapping fungus</name>
    <name type="synonym">Trichothecium flagrans</name>
    <dbReference type="NCBI Taxonomy" id="97331"/>
    <lineage>
        <taxon>Eukaryota</taxon>
        <taxon>Fungi</taxon>
        <taxon>Dikarya</taxon>
        <taxon>Ascomycota</taxon>
        <taxon>Pezizomycotina</taxon>
        <taxon>Orbiliomycetes</taxon>
        <taxon>Orbiliales</taxon>
        <taxon>Orbiliaceae</taxon>
        <taxon>Arthrobotrys</taxon>
    </lineage>
</organism>
<dbReference type="GO" id="GO:0022857">
    <property type="term" value="F:transmembrane transporter activity"/>
    <property type="evidence" value="ECO:0007669"/>
    <property type="project" value="InterPro"/>
</dbReference>
<keyword evidence="4 7" id="KW-1133">Transmembrane helix</keyword>
<evidence type="ECO:0000313" key="9">
    <source>
        <dbReference type="EMBL" id="RVD80334.1"/>
    </source>
</evidence>
<protein>
    <recommendedName>
        <fullName evidence="8">Major facilitator superfamily (MFS) profile domain-containing protein</fullName>
    </recommendedName>
</protein>
<reference evidence="9 10" key="1">
    <citation type="submission" date="2019-01" db="EMBL/GenBank/DDBJ databases">
        <title>Intercellular communication is required for trap formation in the nematode-trapping fungus Duddingtonia flagrans.</title>
        <authorList>
            <person name="Youssar L."/>
            <person name="Wernet V."/>
            <person name="Hensel N."/>
            <person name="Hildebrandt H.-G."/>
            <person name="Fischer R."/>
        </authorList>
    </citation>
    <scope>NUCLEOTIDE SEQUENCE [LARGE SCALE GENOMIC DNA]</scope>
    <source>
        <strain evidence="9 10">CBS H-5679</strain>
    </source>
</reference>
<dbReference type="SUPFAM" id="SSF103473">
    <property type="entry name" value="MFS general substrate transporter"/>
    <property type="match status" value="1"/>
</dbReference>
<name>A0A436ZN63_ARTFL</name>
<dbReference type="PRINTS" id="PR01035">
    <property type="entry name" value="TCRTETA"/>
</dbReference>
<keyword evidence="2" id="KW-0813">Transport</keyword>
<feature type="domain" description="Major facilitator superfamily (MFS) profile" evidence="8">
    <location>
        <begin position="51"/>
        <end position="497"/>
    </location>
</feature>
<dbReference type="PROSITE" id="PS50850">
    <property type="entry name" value="MFS"/>
    <property type="match status" value="1"/>
</dbReference>
<dbReference type="EMBL" id="SAEB01000012">
    <property type="protein sequence ID" value="RVD80334.1"/>
    <property type="molecule type" value="Genomic_DNA"/>
</dbReference>
<dbReference type="InterPro" id="IPR001958">
    <property type="entry name" value="Tet-R_TetA/multi-R_MdtG-like"/>
</dbReference>
<feature type="transmembrane region" description="Helical" evidence="7">
    <location>
        <begin position="326"/>
        <end position="345"/>
    </location>
</feature>
<feature type="transmembrane region" description="Helical" evidence="7">
    <location>
        <begin position="385"/>
        <end position="403"/>
    </location>
</feature>
<evidence type="ECO:0000256" key="4">
    <source>
        <dbReference type="ARBA" id="ARBA00022989"/>
    </source>
</evidence>
<evidence type="ECO:0000256" key="6">
    <source>
        <dbReference type="SAM" id="MobiDB-lite"/>
    </source>
</evidence>
<feature type="transmembrane region" description="Helical" evidence="7">
    <location>
        <begin position="117"/>
        <end position="144"/>
    </location>
</feature>
<keyword evidence="5 7" id="KW-0472">Membrane</keyword>
<dbReference type="PANTHER" id="PTHR23502">
    <property type="entry name" value="MAJOR FACILITATOR SUPERFAMILY"/>
    <property type="match status" value="1"/>
</dbReference>
<dbReference type="STRING" id="97331.A0A436ZN63"/>
<dbReference type="Proteomes" id="UP000283090">
    <property type="component" value="Unassembled WGS sequence"/>
</dbReference>
<gene>
    <name evidence="9" type="ORF">DFL_008233</name>
</gene>
<dbReference type="OrthoDB" id="2441642at2759"/>
<evidence type="ECO:0000256" key="1">
    <source>
        <dbReference type="ARBA" id="ARBA00004141"/>
    </source>
</evidence>
<feature type="transmembrane region" description="Helical" evidence="7">
    <location>
        <begin position="475"/>
        <end position="492"/>
    </location>
</feature>
<dbReference type="Pfam" id="PF07690">
    <property type="entry name" value="MFS_1"/>
    <property type="match status" value="1"/>
</dbReference>
<accession>A0A436ZN63</accession>
<evidence type="ECO:0000256" key="5">
    <source>
        <dbReference type="ARBA" id="ARBA00023136"/>
    </source>
</evidence>
<dbReference type="GeneID" id="93590544"/>
<feature type="transmembrane region" description="Helical" evidence="7">
    <location>
        <begin position="415"/>
        <end position="439"/>
    </location>
</feature>
<comment type="caution">
    <text evidence="9">The sequence shown here is derived from an EMBL/GenBank/DDBJ whole genome shotgun (WGS) entry which is preliminary data.</text>
</comment>
<evidence type="ECO:0000313" key="10">
    <source>
        <dbReference type="Proteomes" id="UP000283090"/>
    </source>
</evidence>